<gene>
    <name evidence="8" type="ORF">MtrunA17_Chr4g0022801</name>
</gene>
<evidence type="ECO:0000256" key="3">
    <source>
        <dbReference type="ARBA" id="ARBA00022448"/>
    </source>
</evidence>
<sequence>MHITKSSSEKYHPSRVLTIVYQPFVFATQAILAYNEAKISTRIRNLFGYTVVFFGILALLILDLATSGKGGIGTFIGICIVSGVFGIADAHVQGGMVGDLSYMLPEFIQVSITIVITTMRFKSYFQHIHLIMILLLQSFLAGSAASGALTSALRLITKAVFENSPGGLRKGAILFFAISSFFELLCVILYAFIFPKLPIVKYYRSKAASEGSKTVTADLAAAGIKTSPGIDMEDSKQQDRKGIKQLLSENIDYAVDLFLIYVLTLSIFPGFLSEDTGSHSLGTWYALVLIATFNVFDLIARYIPLVKILKMESRKMITTAVISRFLLIPAFYFTAKYGKQGWMIFLTSFLGLSNGYLTICVFTSAPKGYKGPEQNALGNMLMLCLLGGLFVGVTLDWLWLIGKGW</sequence>
<comment type="similarity">
    <text evidence="2">Belongs to the SLC29A/ENT transporter (TC 2.A.57) family.</text>
</comment>
<dbReference type="PIRSF" id="PIRSF016379">
    <property type="entry name" value="ENT"/>
    <property type="match status" value="1"/>
</dbReference>
<dbReference type="GO" id="GO:0016020">
    <property type="term" value="C:membrane"/>
    <property type="evidence" value="ECO:0007669"/>
    <property type="project" value="UniProtKB-SubCell"/>
</dbReference>
<evidence type="ECO:0000313" key="8">
    <source>
        <dbReference type="EMBL" id="RHN60185.1"/>
    </source>
</evidence>
<protein>
    <submittedName>
        <fullName evidence="8">Putative equilibrative nucleoside transporter</fullName>
    </submittedName>
</protein>
<dbReference type="AlphaFoldDB" id="A0A396I958"/>
<keyword evidence="6 7" id="KW-0472">Membrane</keyword>
<evidence type="ECO:0000256" key="5">
    <source>
        <dbReference type="ARBA" id="ARBA00022989"/>
    </source>
</evidence>
<feature type="transmembrane region" description="Helical" evidence="7">
    <location>
        <begin position="16"/>
        <end position="34"/>
    </location>
</feature>
<organism evidence="8 9">
    <name type="scientific">Medicago truncatula</name>
    <name type="common">Barrel medic</name>
    <name type="synonym">Medicago tribuloides</name>
    <dbReference type="NCBI Taxonomy" id="3880"/>
    <lineage>
        <taxon>Eukaryota</taxon>
        <taxon>Viridiplantae</taxon>
        <taxon>Streptophyta</taxon>
        <taxon>Embryophyta</taxon>
        <taxon>Tracheophyta</taxon>
        <taxon>Spermatophyta</taxon>
        <taxon>Magnoliopsida</taxon>
        <taxon>eudicotyledons</taxon>
        <taxon>Gunneridae</taxon>
        <taxon>Pentapetalae</taxon>
        <taxon>rosids</taxon>
        <taxon>fabids</taxon>
        <taxon>Fabales</taxon>
        <taxon>Fabaceae</taxon>
        <taxon>Papilionoideae</taxon>
        <taxon>50 kb inversion clade</taxon>
        <taxon>NPAAA clade</taxon>
        <taxon>Hologalegina</taxon>
        <taxon>IRL clade</taxon>
        <taxon>Trifolieae</taxon>
        <taxon>Medicago</taxon>
    </lineage>
</organism>
<reference evidence="9" key="1">
    <citation type="journal article" date="2018" name="Nat. Plants">
        <title>Whole-genome landscape of Medicago truncatula symbiotic genes.</title>
        <authorList>
            <person name="Pecrix Y."/>
            <person name="Staton S.E."/>
            <person name="Sallet E."/>
            <person name="Lelandais-Briere C."/>
            <person name="Moreau S."/>
            <person name="Carrere S."/>
            <person name="Blein T."/>
            <person name="Jardinaud M.F."/>
            <person name="Latrasse D."/>
            <person name="Zouine M."/>
            <person name="Zahm M."/>
            <person name="Kreplak J."/>
            <person name="Mayjonade B."/>
            <person name="Satge C."/>
            <person name="Perez M."/>
            <person name="Cauet S."/>
            <person name="Marande W."/>
            <person name="Chantry-Darmon C."/>
            <person name="Lopez-Roques C."/>
            <person name="Bouchez O."/>
            <person name="Berard A."/>
            <person name="Debelle F."/>
            <person name="Munos S."/>
            <person name="Bendahmane A."/>
            <person name="Berges H."/>
            <person name="Niebel A."/>
            <person name="Buitink J."/>
            <person name="Frugier F."/>
            <person name="Benhamed M."/>
            <person name="Crespi M."/>
            <person name="Gouzy J."/>
            <person name="Gamas P."/>
        </authorList>
    </citation>
    <scope>NUCLEOTIDE SEQUENCE [LARGE SCALE GENOMIC DNA]</scope>
    <source>
        <strain evidence="9">cv. Jemalong A17</strain>
    </source>
</reference>
<dbReference type="PANTHER" id="PTHR10332:SF30">
    <property type="entry name" value="EQUILIBRATIVE NUCLEOTIDE TRANSPORTER 2"/>
    <property type="match status" value="1"/>
</dbReference>
<evidence type="ECO:0000256" key="1">
    <source>
        <dbReference type="ARBA" id="ARBA00004141"/>
    </source>
</evidence>
<keyword evidence="4 7" id="KW-0812">Transmembrane</keyword>
<evidence type="ECO:0000256" key="2">
    <source>
        <dbReference type="ARBA" id="ARBA00007965"/>
    </source>
</evidence>
<name>A0A396I958_MEDTR</name>
<evidence type="ECO:0000256" key="6">
    <source>
        <dbReference type="ARBA" id="ARBA00023136"/>
    </source>
</evidence>
<dbReference type="GO" id="GO:0005337">
    <property type="term" value="F:nucleoside transmembrane transporter activity"/>
    <property type="evidence" value="ECO:0007669"/>
    <property type="project" value="InterPro"/>
</dbReference>
<comment type="caution">
    <text evidence="8">The sequence shown here is derived from an EMBL/GenBank/DDBJ whole genome shotgun (WGS) entry which is preliminary data.</text>
</comment>
<feature type="transmembrane region" description="Helical" evidence="7">
    <location>
        <begin position="341"/>
        <end position="365"/>
    </location>
</feature>
<dbReference type="Gramene" id="rna22436">
    <property type="protein sequence ID" value="RHN60185.1"/>
    <property type="gene ID" value="gene22436"/>
</dbReference>
<proteinExistence type="inferred from homology"/>
<dbReference type="Proteomes" id="UP000265566">
    <property type="component" value="Chromosome 4"/>
</dbReference>
<feature type="transmembrane region" description="Helical" evidence="7">
    <location>
        <begin position="284"/>
        <end position="304"/>
    </location>
</feature>
<feature type="transmembrane region" description="Helical" evidence="7">
    <location>
        <begin position="72"/>
        <end position="88"/>
    </location>
</feature>
<accession>A0A396I958</accession>
<dbReference type="Pfam" id="PF01733">
    <property type="entry name" value="Nucleoside_tran"/>
    <property type="match status" value="1"/>
</dbReference>
<feature type="transmembrane region" description="Helical" evidence="7">
    <location>
        <begin position="46"/>
        <end position="65"/>
    </location>
</feature>
<dbReference type="PANTHER" id="PTHR10332">
    <property type="entry name" value="EQUILIBRATIVE NUCLEOSIDE TRANSPORTER"/>
    <property type="match status" value="1"/>
</dbReference>
<evidence type="ECO:0000256" key="7">
    <source>
        <dbReference type="SAM" id="Phobius"/>
    </source>
</evidence>
<evidence type="ECO:0000256" key="4">
    <source>
        <dbReference type="ARBA" id="ARBA00022692"/>
    </source>
</evidence>
<evidence type="ECO:0000313" key="9">
    <source>
        <dbReference type="Proteomes" id="UP000265566"/>
    </source>
</evidence>
<feature type="transmembrane region" description="Helical" evidence="7">
    <location>
        <begin position="253"/>
        <end position="272"/>
    </location>
</feature>
<feature type="transmembrane region" description="Helical" evidence="7">
    <location>
        <begin position="173"/>
        <end position="194"/>
    </location>
</feature>
<keyword evidence="5 7" id="KW-1133">Transmembrane helix</keyword>
<dbReference type="InterPro" id="IPR002259">
    <property type="entry name" value="Eqnu_transpt"/>
</dbReference>
<comment type="subcellular location">
    <subcellularLocation>
        <location evidence="1">Membrane</location>
        <topology evidence="1">Multi-pass membrane protein</topology>
    </subcellularLocation>
</comment>
<dbReference type="EMBL" id="PSQE01000004">
    <property type="protein sequence ID" value="RHN60185.1"/>
    <property type="molecule type" value="Genomic_DNA"/>
</dbReference>
<feature type="transmembrane region" description="Helical" evidence="7">
    <location>
        <begin position="130"/>
        <end position="153"/>
    </location>
</feature>
<keyword evidence="3" id="KW-0813">Transport</keyword>
<feature type="transmembrane region" description="Helical" evidence="7">
    <location>
        <begin position="316"/>
        <end position="335"/>
    </location>
</feature>
<feature type="transmembrane region" description="Helical" evidence="7">
    <location>
        <begin position="377"/>
        <end position="400"/>
    </location>
</feature>